<organism evidence="7 8">
    <name type="scientific">Exophiala bonariae</name>
    <dbReference type="NCBI Taxonomy" id="1690606"/>
    <lineage>
        <taxon>Eukaryota</taxon>
        <taxon>Fungi</taxon>
        <taxon>Dikarya</taxon>
        <taxon>Ascomycota</taxon>
        <taxon>Pezizomycotina</taxon>
        <taxon>Eurotiomycetes</taxon>
        <taxon>Chaetothyriomycetidae</taxon>
        <taxon>Chaetothyriales</taxon>
        <taxon>Herpotrichiellaceae</taxon>
        <taxon>Exophiala</taxon>
    </lineage>
</organism>
<keyword evidence="3" id="KW-0274">FAD</keyword>
<name>A0AAV9N0M3_9EURO</name>
<comment type="caution">
    <text evidence="7">The sequence shown here is derived from an EMBL/GenBank/DDBJ whole genome shotgun (WGS) entry which is preliminary data.</text>
</comment>
<dbReference type="RefSeq" id="XP_064702998.1">
    <property type="nucleotide sequence ID" value="XM_064850111.1"/>
</dbReference>
<dbReference type="InterPro" id="IPR050493">
    <property type="entry name" value="FAD-dep_Monooxygenase_BioMet"/>
</dbReference>
<dbReference type="GeneID" id="89974722"/>
<dbReference type="InterPro" id="IPR002938">
    <property type="entry name" value="FAD-bd"/>
</dbReference>
<evidence type="ECO:0000259" key="6">
    <source>
        <dbReference type="Pfam" id="PF01494"/>
    </source>
</evidence>
<keyword evidence="2" id="KW-0285">Flavoprotein</keyword>
<evidence type="ECO:0000256" key="5">
    <source>
        <dbReference type="ARBA" id="ARBA00023033"/>
    </source>
</evidence>
<keyword evidence="4" id="KW-0560">Oxidoreductase</keyword>
<reference evidence="7 8" key="1">
    <citation type="submission" date="2023-08" db="EMBL/GenBank/DDBJ databases">
        <title>Black Yeasts Isolated from many extreme environments.</title>
        <authorList>
            <person name="Coleine C."/>
            <person name="Stajich J.E."/>
            <person name="Selbmann L."/>
        </authorList>
    </citation>
    <scope>NUCLEOTIDE SEQUENCE [LARGE SCALE GENOMIC DNA]</scope>
    <source>
        <strain evidence="7 8">CCFEE 5792</strain>
    </source>
</reference>
<evidence type="ECO:0000256" key="3">
    <source>
        <dbReference type="ARBA" id="ARBA00022827"/>
    </source>
</evidence>
<dbReference type="InterPro" id="IPR023375">
    <property type="entry name" value="ADC_dom_sf"/>
</dbReference>
<evidence type="ECO:0000313" key="7">
    <source>
        <dbReference type="EMBL" id="KAK5047454.1"/>
    </source>
</evidence>
<dbReference type="PANTHER" id="PTHR13789">
    <property type="entry name" value="MONOOXYGENASE"/>
    <property type="match status" value="1"/>
</dbReference>
<dbReference type="PRINTS" id="PR00420">
    <property type="entry name" value="RNGMNOXGNASE"/>
</dbReference>
<dbReference type="SUPFAM" id="SSF54373">
    <property type="entry name" value="FAD-linked reductases, C-terminal domain"/>
    <property type="match status" value="1"/>
</dbReference>
<dbReference type="Pfam" id="PF01494">
    <property type="entry name" value="FAD_binding_3"/>
    <property type="match status" value="1"/>
</dbReference>
<evidence type="ECO:0000256" key="1">
    <source>
        <dbReference type="ARBA" id="ARBA00007992"/>
    </source>
</evidence>
<protein>
    <recommendedName>
        <fullName evidence="6">FAD-binding domain-containing protein</fullName>
    </recommendedName>
</protein>
<dbReference type="PANTHER" id="PTHR13789:SF261">
    <property type="entry name" value="HYDROXYLASE, PUTATIVE (AFU_ORTHOLOGUE AFUA_7G00590)-RELATED"/>
    <property type="match status" value="1"/>
</dbReference>
<comment type="similarity">
    <text evidence="1">Belongs to the paxM FAD-dependent monooxygenase family.</text>
</comment>
<gene>
    <name evidence="7" type="ORF">LTR84_006550</name>
</gene>
<proteinExistence type="inferred from homology"/>
<dbReference type="EMBL" id="JAVRRD010000025">
    <property type="protein sequence ID" value="KAK5047454.1"/>
    <property type="molecule type" value="Genomic_DNA"/>
</dbReference>
<keyword evidence="5" id="KW-0503">Monooxygenase</keyword>
<dbReference type="GO" id="GO:0071949">
    <property type="term" value="F:FAD binding"/>
    <property type="evidence" value="ECO:0007669"/>
    <property type="project" value="InterPro"/>
</dbReference>
<feature type="domain" description="FAD-binding" evidence="6">
    <location>
        <begin position="27"/>
        <end position="380"/>
    </location>
</feature>
<keyword evidence="8" id="KW-1185">Reference proteome</keyword>
<dbReference type="InterPro" id="IPR036188">
    <property type="entry name" value="FAD/NAD-bd_sf"/>
</dbReference>
<dbReference type="Gene3D" id="3.50.50.60">
    <property type="entry name" value="FAD/NAD(P)-binding domain"/>
    <property type="match status" value="1"/>
</dbReference>
<sequence>MAGEPGTGVTANGLSPQKTDDDVLPLKILIVGAGIAGLTAAVGLRQQGHHVQVFEQSQLAEEAGAAIHMSPNANGILLSLGVNVEERGATKLLQTRYHNAYGTLLSRDDNEANSIRWQDSWLQAHRGHLHAQLKDKATSHQHEGPVVVLHTASRVIGLDAKYARITLENGDEVQGDAIIGADGVRSVTRRAVTGPAFDSFPIGKSAFRFMVPREAILADPETSSLGKDLGSMDMYFTEQHRVIIYPCVNNTLLNIVCIHPSHQSNASTETYNTDVSKEKVLEIFQEFNPTLLKVFNKCDTDSLKVYPLFDAPTMPTFIKDRLALIGDAAHAFTPFIGQGGATAIEDSVSLGVILSRGTTVHEIPERLELYNRTRHERATTIQGYSRSSTGDGVRPGEEKEARMKGRERAFYALSHNEFHNSTQALREYKWSKIKGAIWRQPTAFGPMAGVSGLETNYTSKMAKTLNINIRFMTSGTLLRNLFPTKSYSFAATDTVVMASFHFQSRANVELLANQGFERLTFAIHGVNYTKKDGSVVPGKFVPVVFENCADVITASREELGYPSIFSDINLKSPQENSLEVSLSWRGVQWARLRAENLVKSTEFGHMGENILVHRSLPKITDEMTTSRFDLEQDILIAESVVDRSSNTNGCVILNDYQNVRKSCQAGIDITAKDPEELPTLHHIVNRLAELPIFSIVSVTRWEEDGIKSVLKASKIG</sequence>
<evidence type="ECO:0000256" key="4">
    <source>
        <dbReference type="ARBA" id="ARBA00023002"/>
    </source>
</evidence>
<dbReference type="AlphaFoldDB" id="A0AAV9N0M3"/>
<dbReference type="SUPFAM" id="SSF160104">
    <property type="entry name" value="Acetoacetate decarboxylase-like"/>
    <property type="match status" value="1"/>
</dbReference>
<dbReference type="Gene3D" id="2.40.400.10">
    <property type="entry name" value="Acetoacetate decarboxylase-like"/>
    <property type="match status" value="1"/>
</dbReference>
<evidence type="ECO:0000256" key="2">
    <source>
        <dbReference type="ARBA" id="ARBA00022630"/>
    </source>
</evidence>
<evidence type="ECO:0000313" key="8">
    <source>
        <dbReference type="Proteomes" id="UP001358417"/>
    </source>
</evidence>
<accession>A0AAV9N0M3</accession>
<dbReference type="GO" id="GO:0004497">
    <property type="term" value="F:monooxygenase activity"/>
    <property type="evidence" value="ECO:0007669"/>
    <property type="project" value="UniProtKB-KW"/>
</dbReference>
<dbReference type="SUPFAM" id="SSF51905">
    <property type="entry name" value="FAD/NAD(P)-binding domain"/>
    <property type="match status" value="1"/>
</dbReference>
<dbReference type="Proteomes" id="UP001358417">
    <property type="component" value="Unassembled WGS sequence"/>
</dbReference>